<feature type="domain" description="Glycosyl hydrolase family 81 C-terminal" evidence="13">
    <location>
        <begin position="435"/>
        <end position="780"/>
    </location>
</feature>
<keyword evidence="4 14" id="KW-0378">Hydrolase</keyword>
<feature type="chain" id="PRO_5013322122" description="glucan endo-1,3-beta-D-glucosidase" evidence="11">
    <location>
        <begin position="27"/>
        <end position="851"/>
    </location>
</feature>
<dbReference type="Pfam" id="PF17652">
    <property type="entry name" value="Glyco_hydro81C"/>
    <property type="match status" value="1"/>
</dbReference>
<dbReference type="PROSITE" id="PS52008">
    <property type="entry name" value="GH81"/>
    <property type="match status" value="1"/>
</dbReference>
<dbReference type="Proteomes" id="UP000054558">
    <property type="component" value="Unassembled WGS sequence"/>
</dbReference>
<dbReference type="GO" id="GO:0052861">
    <property type="term" value="F:endo-1,3(4)-beta-glucanase activity"/>
    <property type="evidence" value="ECO:0007669"/>
    <property type="project" value="InterPro"/>
</dbReference>
<keyword evidence="6" id="KW-0326">Glycosidase</keyword>
<evidence type="ECO:0000313" key="14">
    <source>
        <dbReference type="EMBL" id="GAQ86697.1"/>
    </source>
</evidence>
<keyword evidence="5" id="KW-0119">Carbohydrate metabolism</keyword>
<dbReference type="GO" id="GO:0071555">
    <property type="term" value="P:cell wall organization"/>
    <property type="evidence" value="ECO:0007669"/>
    <property type="project" value="UniProtKB-KW"/>
</dbReference>
<evidence type="ECO:0000256" key="11">
    <source>
        <dbReference type="SAM" id="SignalP"/>
    </source>
</evidence>
<evidence type="ECO:0000259" key="12">
    <source>
        <dbReference type="Pfam" id="PF03639"/>
    </source>
</evidence>
<dbReference type="InterPro" id="IPR005200">
    <property type="entry name" value="Endo-beta-glucanase"/>
</dbReference>
<comment type="similarity">
    <text evidence="2">Belongs to the glycosyl hydrolase 81 family.</text>
</comment>
<comment type="catalytic activity">
    <reaction evidence="1">
        <text>Hydrolysis of (1-&gt;3)-beta-D-glucosidic linkages in (1-&gt;3)-beta-D-glucans.</text>
        <dbReference type="EC" id="3.2.1.39"/>
    </reaction>
</comment>
<reference evidence="14 15" key="1">
    <citation type="journal article" date="2014" name="Nat. Commun.">
        <title>Klebsormidium flaccidum genome reveals primary factors for plant terrestrial adaptation.</title>
        <authorList>
            <person name="Hori K."/>
            <person name="Maruyama F."/>
            <person name="Fujisawa T."/>
            <person name="Togashi T."/>
            <person name="Yamamoto N."/>
            <person name="Seo M."/>
            <person name="Sato S."/>
            <person name="Yamada T."/>
            <person name="Mori H."/>
            <person name="Tajima N."/>
            <person name="Moriyama T."/>
            <person name="Ikeuchi M."/>
            <person name="Watanabe M."/>
            <person name="Wada H."/>
            <person name="Kobayashi K."/>
            <person name="Saito M."/>
            <person name="Masuda T."/>
            <person name="Sasaki-Sekimoto Y."/>
            <person name="Mashiguchi K."/>
            <person name="Awai K."/>
            <person name="Shimojima M."/>
            <person name="Masuda S."/>
            <person name="Iwai M."/>
            <person name="Nobusawa T."/>
            <person name="Narise T."/>
            <person name="Kondo S."/>
            <person name="Saito H."/>
            <person name="Sato R."/>
            <person name="Murakawa M."/>
            <person name="Ihara Y."/>
            <person name="Oshima-Yamada Y."/>
            <person name="Ohtaka K."/>
            <person name="Satoh M."/>
            <person name="Sonobe K."/>
            <person name="Ishii M."/>
            <person name="Ohtani R."/>
            <person name="Kanamori-Sato M."/>
            <person name="Honoki R."/>
            <person name="Miyazaki D."/>
            <person name="Mochizuki H."/>
            <person name="Umetsu J."/>
            <person name="Higashi K."/>
            <person name="Shibata D."/>
            <person name="Kamiya Y."/>
            <person name="Sato N."/>
            <person name="Nakamura Y."/>
            <person name="Tabata S."/>
            <person name="Ida S."/>
            <person name="Kurokawa K."/>
            <person name="Ohta H."/>
        </authorList>
    </citation>
    <scope>NUCLEOTIDE SEQUENCE [LARGE SCALE GENOMIC DNA]</scope>
    <source>
        <strain evidence="14 15">NIES-2285</strain>
    </source>
</reference>
<dbReference type="OrthoDB" id="537425at2759"/>
<dbReference type="GO" id="GO:0000272">
    <property type="term" value="P:polysaccharide catabolic process"/>
    <property type="evidence" value="ECO:0007669"/>
    <property type="project" value="UniProtKB-KW"/>
</dbReference>
<evidence type="ECO:0000259" key="13">
    <source>
        <dbReference type="Pfam" id="PF17652"/>
    </source>
</evidence>
<evidence type="ECO:0000256" key="9">
    <source>
        <dbReference type="SAM" id="MobiDB-lite"/>
    </source>
</evidence>
<feature type="compositionally biased region" description="Polar residues" evidence="9">
    <location>
        <begin position="60"/>
        <end position="71"/>
    </location>
</feature>
<evidence type="ECO:0000256" key="3">
    <source>
        <dbReference type="ARBA" id="ARBA00012780"/>
    </source>
</evidence>
<evidence type="ECO:0000256" key="10">
    <source>
        <dbReference type="SAM" id="Phobius"/>
    </source>
</evidence>
<dbReference type="PANTHER" id="PTHR31983">
    <property type="entry name" value="ENDO-1,3(4)-BETA-GLUCANASE 1"/>
    <property type="match status" value="1"/>
</dbReference>
<feature type="domain" description="Glycosyl hydrolase family 81 N-terminal" evidence="12">
    <location>
        <begin position="336"/>
        <end position="430"/>
    </location>
</feature>
<evidence type="ECO:0000256" key="1">
    <source>
        <dbReference type="ARBA" id="ARBA00000382"/>
    </source>
</evidence>
<organism evidence="14 15">
    <name type="scientific">Klebsormidium nitens</name>
    <name type="common">Green alga</name>
    <name type="synonym">Ulothrix nitens</name>
    <dbReference type="NCBI Taxonomy" id="105231"/>
    <lineage>
        <taxon>Eukaryota</taxon>
        <taxon>Viridiplantae</taxon>
        <taxon>Streptophyta</taxon>
        <taxon>Klebsormidiophyceae</taxon>
        <taxon>Klebsormidiales</taxon>
        <taxon>Klebsormidiaceae</taxon>
        <taxon>Klebsormidium</taxon>
    </lineage>
</organism>
<dbReference type="InterPro" id="IPR040720">
    <property type="entry name" value="GH81_C"/>
</dbReference>
<keyword evidence="11" id="KW-0732">Signal</keyword>
<evidence type="ECO:0000256" key="7">
    <source>
        <dbReference type="ARBA" id="ARBA00023316"/>
    </source>
</evidence>
<dbReference type="Gene3D" id="1.20.5.420">
    <property type="entry name" value="Immunoglobulin FC, subunit C"/>
    <property type="match status" value="1"/>
</dbReference>
<dbReference type="EMBL" id="DF237254">
    <property type="protein sequence ID" value="GAQ86697.1"/>
    <property type="molecule type" value="Genomic_DNA"/>
</dbReference>
<keyword evidence="7" id="KW-0961">Cell wall biogenesis/degradation</keyword>
<keyword evidence="10" id="KW-0812">Transmembrane</keyword>
<evidence type="ECO:0000256" key="6">
    <source>
        <dbReference type="ARBA" id="ARBA00023295"/>
    </source>
</evidence>
<keyword evidence="10" id="KW-1133">Transmembrane helix</keyword>
<dbReference type="Gene3D" id="2.70.98.30">
    <property type="entry name" value="Golgi alpha-mannosidase II, domain 4"/>
    <property type="match status" value="1"/>
</dbReference>
<dbReference type="AlphaFoldDB" id="A0A1Y1ID94"/>
<dbReference type="STRING" id="105231.A0A1Y1ID94"/>
<keyword evidence="10" id="KW-0472">Membrane</keyword>
<dbReference type="InterPro" id="IPR040451">
    <property type="entry name" value="GH81_N"/>
</dbReference>
<sequence>MAPTNRAFVLVALCVLSPTLTRVSNAATTNPFIIGGGSTTPSTSGGTTTTAPTTASTTSLSTNPTDPISTSKPNTLFTSVTHPVTPKNLDAALLKKPIPTNEFWTSLVFGSGTGNVYVNPYVVWPNTVAPFGLSISHADEPTVNMFTAKAASDRAMSYTTAKQADMGFSSAETGLGYTVTAFDEFSATLVYKASGGTSSLTFPLVKGMAYVTANYAGLTPVIYTAHSITGVAASTAVGDEGKKFTITLSNGDTWLLYSLSASLTLSNSGKELRASGPVTGTLRLAKIPNNKNTQFCFNEIYRKSNTSYVTSLYDSHRWRYPIGGQLNVTVLGTGLAGAYIYFKWNVAAEGAGATNSQTFKFANGTVANVTIPMLHFGFPHHQDTIVNATTSSFRLTNLAMMSPTKGMMQAFEGDRWILREGDTGTITWTPPNAMQTDKYDGVVAALIDDLALDFSATTGNQSSNYELGRQLQKYAMLCQAADVVGVSNKDCITKLTSAMANFVKNKQLTPLNYDATWGGLVSSSDIKGNTGNLTDNGNTYYNYHHYNYGPFIYAAAVLRYYSSTWGTTNGAFIEELIRDVANPSALDTYYPTFRSFDWFHGHNWGKGLVDTSANGRDVLSVAEEINFAHAVRLYGLASSKQNIQNLGMALFAVSRRTARRYFLINKAQNACPYKYRDNKVAGIATEGQVTYATYADNSTEAIHGQHMRPMILPMEIVRFPDFVLEEWTMRLQDYAPFVNNTWTSALYSNLAIINVTAAWSTLVNLQPYQMDPTTTKSWVLFWAATRPEPKLVNKPNIFGPWGNSTCYEPGPKAKMIDLLIVFGTCVVAGACLVFAFCVTQNPGRRSGYTKL</sequence>
<dbReference type="EC" id="3.2.1.39" evidence="3"/>
<keyword evidence="8" id="KW-0624">Polysaccharide degradation</keyword>
<feature type="domain" description="Glycosyl hydrolase family 81 N-terminal" evidence="12">
    <location>
        <begin position="82"/>
        <end position="311"/>
    </location>
</feature>
<dbReference type="PANTHER" id="PTHR31983:SF0">
    <property type="entry name" value="GLUCAN ENDO-1,3-BETA-D-GLUCOSIDASE 2"/>
    <property type="match status" value="1"/>
</dbReference>
<evidence type="ECO:0000313" key="15">
    <source>
        <dbReference type="Proteomes" id="UP000054558"/>
    </source>
</evidence>
<evidence type="ECO:0000256" key="4">
    <source>
        <dbReference type="ARBA" id="ARBA00022801"/>
    </source>
</evidence>
<evidence type="ECO:0000256" key="8">
    <source>
        <dbReference type="ARBA" id="ARBA00023326"/>
    </source>
</evidence>
<gene>
    <name evidence="14" type="ORF">KFL_003050090</name>
</gene>
<dbReference type="GO" id="GO:0042973">
    <property type="term" value="F:glucan endo-1,3-beta-D-glucosidase activity"/>
    <property type="evidence" value="ECO:0007669"/>
    <property type="project" value="UniProtKB-EC"/>
</dbReference>
<feature type="transmembrane region" description="Helical" evidence="10">
    <location>
        <begin position="818"/>
        <end position="838"/>
    </location>
</feature>
<feature type="region of interest" description="Disordered" evidence="9">
    <location>
        <begin position="35"/>
        <end position="71"/>
    </location>
</feature>
<dbReference type="Pfam" id="PF03639">
    <property type="entry name" value="Glyco_hydro_81"/>
    <property type="match status" value="2"/>
</dbReference>
<evidence type="ECO:0000256" key="2">
    <source>
        <dbReference type="ARBA" id="ARBA00010730"/>
    </source>
</evidence>
<feature type="compositionally biased region" description="Low complexity" evidence="9">
    <location>
        <begin position="39"/>
        <end position="59"/>
    </location>
</feature>
<feature type="signal peptide" evidence="11">
    <location>
        <begin position="1"/>
        <end position="26"/>
    </location>
</feature>
<name>A0A1Y1ID94_KLENI</name>
<dbReference type="OMA" id="DTMFAYA"/>
<protein>
    <recommendedName>
        <fullName evidence="3">glucan endo-1,3-beta-D-glucosidase</fullName>
        <ecNumber evidence="3">3.2.1.39</ecNumber>
    </recommendedName>
</protein>
<proteinExistence type="inferred from homology"/>
<accession>A0A1Y1ID94</accession>
<evidence type="ECO:0000256" key="5">
    <source>
        <dbReference type="ARBA" id="ARBA00023277"/>
    </source>
</evidence>
<keyword evidence="15" id="KW-1185">Reference proteome</keyword>